<evidence type="ECO:0000256" key="1">
    <source>
        <dbReference type="ARBA" id="ARBA00023125"/>
    </source>
</evidence>
<keyword evidence="5" id="KW-1185">Reference proteome</keyword>
<proteinExistence type="predicted"/>
<dbReference type="Gene3D" id="1.10.150.130">
    <property type="match status" value="1"/>
</dbReference>
<dbReference type="InterPro" id="IPR010998">
    <property type="entry name" value="Integrase_recombinase_N"/>
</dbReference>
<dbReference type="InterPro" id="IPR028259">
    <property type="entry name" value="AP2-like_int_N"/>
</dbReference>
<dbReference type="InterPro" id="IPR004107">
    <property type="entry name" value="Integrase_SAM-like_N"/>
</dbReference>
<comment type="caution">
    <text evidence="4">The sequence shown here is derived from an EMBL/GenBank/DDBJ whole genome shotgun (WGS) entry which is preliminary data.</text>
</comment>
<gene>
    <name evidence="4" type="ORF">ACFFHM_09385</name>
</gene>
<dbReference type="EMBL" id="JBHLUX010000024">
    <property type="protein sequence ID" value="MFC0470700.1"/>
    <property type="molecule type" value="Genomic_DNA"/>
</dbReference>
<evidence type="ECO:0000259" key="3">
    <source>
        <dbReference type="Pfam" id="PF14659"/>
    </source>
</evidence>
<accession>A0ABV6KBL5</accession>
<evidence type="ECO:0000259" key="2">
    <source>
        <dbReference type="Pfam" id="PF14657"/>
    </source>
</evidence>
<dbReference type="Pfam" id="PF14657">
    <property type="entry name" value="Arm-DNA-bind_4"/>
    <property type="match status" value="1"/>
</dbReference>
<dbReference type="RefSeq" id="WP_335959263.1">
    <property type="nucleotide sequence ID" value="NZ_JAXBLX010000004.1"/>
</dbReference>
<name>A0ABV6KBL5_9BACI</name>
<keyword evidence="1 4" id="KW-0238">DNA-binding</keyword>
<evidence type="ECO:0000313" key="5">
    <source>
        <dbReference type="Proteomes" id="UP001589838"/>
    </source>
</evidence>
<reference evidence="4 5" key="1">
    <citation type="submission" date="2024-09" db="EMBL/GenBank/DDBJ databases">
        <authorList>
            <person name="Sun Q."/>
            <person name="Mori K."/>
        </authorList>
    </citation>
    <scope>NUCLEOTIDE SEQUENCE [LARGE SCALE GENOMIC DNA]</scope>
    <source>
        <strain evidence="4 5">NCAIM B.02610</strain>
    </source>
</reference>
<evidence type="ECO:0000313" key="4">
    <source>
        <dbReference type="EMBL" id="MFC0470700.1"/>
    </source>
</evidence>
<feature type="domain" description="AP2-like integrase N-terminal" evidence="2">
    <location>
        <begin position="1"/>
        <end position="43"/>
    </location>
</feature>
<dbReference type="Pfam" id="PF14659">
    <property type="entry name" value="Phage_int_SAM_3"/>
    <property type="match status" value="1"/>
</dbReference>
<dbReference type="Proteomes" id="UP001589838">
    <property type="component" value="Unassembled WGS sequence"/>
</dbReference>
<dbReference type="GO" id="GO:0003677">
    <property type="term" value="F:DNA binding"/>
    <property type="evidence" value="ECO:0007669"/>
    <property type="project" value="UniProtKB-KW"/>
</dbReference>
<protein>
    <submittedName>
        <fullName evidence="4">Arm DNA-binding domain-containing protein</fullName>
    </submittedName>
</protein>
<sequence length="106" mass="12141">MYQVDLGTDPATGKRIQKLKRGLSTKKVAEADCAKLINQYSRGAIAPPKKLLLHELIDKWILSKKKIRDVTLAKYQRLLKNHIVPALGYIQVSKLTDEHLNIFYKQ</sequence>
<organism evidence="4 5">
    <name type="scientific">Halalkalibacter kiskunsagensis</name>
    <dbReference type="NCBI Taxonomy" id="1548599"/>
    <lineage>
        <taxon>Bacteria</taxon>
        <taxon>Bacillati</taxon>
        <taxon>Bacillota</taxon>
        <taxon>Bacilli</taxon>
        <taxon>Bacillales</taxon>
        <taxon>Bacillaceae</taxon>
        <taxon>Halalkalibacter</taxon>
    </lineage>
</organism>
<feature type="domain" description="Integrase SAM-like N-terminal" evidence="3">
    <location>
        <begin position="53"/>
        <end position="104"/>
    </location>
</feature>